<gene>
    <name evidence="2" type="ORF">SAMN05443431_102296</name>
</gene>
<keyword evidence="1" id="KW-1133">Transmembrane helix</keyword>
<sequence>MKTIKLVCISLTMLIMLQSCRVYHSKTVSLEEASKSQKRVKVKTNDNKTLKFNKVVFEDGQFYGVKGKGDNVSKTVLDMDDLKQVRLHNKSLSTILGVAVPIITVVGILVLAITNWNGPQIGDIQPSN</sequence>
<feature type="transmembrane region" description="Helical" evidence="1">
    <location>
        <begin position="92"/>
        <end position="113"/>
    </location>
</feature>
<accession>A0A1I3L9H1</accession>
<keyword evidence="3" id="KW-1185">Reference proteome</keyword>
<proteinExistence type="predicted"/>
<dbReference type="AlphaFoldDB" id="A0A1I3L9H1"/>
<dbReference type="RefSeq" id="WP_143067785.1">
    <property type="nucleotide sequence ID" value="NZ_FORM01000002.1"/>
</dbReference>
<evidence type="ECO:0000313" key="2">
    <source>
        <dbReference type="EMBL" id="SFI81329.1"/>
    </source>
</evidence>
<dbReference type="PROSITE" id="PS51257">
    <property type="entry name" value="PROKAR_LIPOPROTEIN"/>
    <property type="match status" value="1"/>
</dbReference>
<keyword evidence="1" id="KW-0812">Transmembrane</keyword>
<organism evidence="2 3">
    <name type="scientific">Olleya namhaensis</name>
    <dbReference type="NCBI Taxonomy" id="1144750"/>
    <lineage>
        <taxon>Bacteria</taxon>
        <taxon>Pseudomonadati</taxon>
        <taxon>Bacteroidota</taxon>
        <taxon>Flavobacteriia</taxon>
        <taxon>Flavobacteriales</taxon>
        <taxon>Flavobacteriaceae</taxon>
    </lineage>
</organism>
<dbReference type="EMBL" id="FORM01000002">
    <property type="protein sequence ID" value="SFI81329.1"/>
    <property type="molecule type" value="Genomic_DNA"/>
</dbReference>
<keyword evidence="1" id="KW-0472">Membrane</keyword>
<evidence type="ECO:0000256" key="1">
    <source>
        <dbReference type="SAM" id="Phobius"/>
    </source>
</evidence>
<dbReference type="Proteomes" id="UP000199559">
    <property type="component" value="Unassembled WGS sequence"/>
</dbReference>
<reference evidence="3" key="1">
    <citation type="submission" date="2016-10" db="EMBL/GenBank/DDBJ databases">
        <authorList>
            <person name="Varghese N."/>
            <person name="Submissions S."/>
        </authorList>
    </citation>
    <scope>NUCLEOTIDE SEQUENCE [LARGE SCALE GENOMIC DNA]</scope>
    <source>
        <strain evidence="3">DSM 28881</strain>
    </source>
</reference>
<protein>
    <submittedName>
        <fullName evidence="2">Uncharacterized protein</fullName>
    </submittedName>
</protein>
<name>A0A1I3L9H1_9FLAO</name>
<evidence type="ECO:0000313" key="3">
    <source>
        <dbReference type="Proteomes" id="UP000199559"/>
    </source>
</evidence>